<dbReference type="Pfam" id="PF00905">
    <property type="entry name" value="Transpeptidase"/>
    <property type="match status" value="1"/>
</dbReference>
<dbReference type="GO" id="GO:0008800">
    <property type="term" value="F:beta-lactamase activity"/>
    <property type="evidence" value="ECO:0007669"/>
    <property type="project" value="UniProtKB-EC"/>
</dbReference>
<proteinExistence type="predicted"/>
<name>A0A0C5VN60_9GAMM</name>
<dbReference type="SUPFAM" id="SSF56601">
    <property type="entry name" value="beta-lactamase/transpeptidase-like"/>
    <property type="match status" value="1"/>
</dbReference>
<evidence type="ECO:0000259" key="1">
    <source>
        <dbReference type="Pfam" id="PF00905"/>
    </source>
</evidence>
<keyword evidence="2" id="KW-0378">Hydrolase</keyword>
<evidence type="ECO:0000313" key="3">
    <source>
        <dbReference type="Proteomes" id="UP000032266"/>
    </source>
</evidence>
<dbReference type="OrthoDB" id="9762883at2"/>
<dbReference type="HOGENOM" id="CLU_035412_3_2_6"/>
<accession>A0A0C5VN60</accession>
<organism evidence="2 3">
    <name type="scientific">Gynuella sunshinyii YC6258</name>
    <dbReference type="NCBI Taxonomy" id="1445510"/>
    <lineage>
        <taxon>Bacteria</taxon>
        <taxon>Pseudomonadati</taxon>
        <taxon>Pseudomonadota</taxon>
        <taxon>Gammaproteobacteria</taxon>
        <taxon>Oceanospirillales</taxon>
        <taxon>Saccharospirillaceae</taxon>
        <taxon>Gynuella</taxon>
    </lineage>
</organism>
<dbReference type="KEGG" id="gsn:YC6258_02725"/>
<dbReference type="NCBIfam" id="NF012161">
    <property type="entry name" value="bla_class_D_main"/>
    <property type="match status" value="1"/>
</dbReference>
<feature type="domain" description="Penicillin-binding protein transpeptidase" evidence="1">
    <location>
        <begin position="50"/>
        <end position="247"/>
    </location>
</feature>
<dbReference type="PATRIC" id="fig|1445510.3.peg.2682"/>
<protein>
    <submittedName>
        <fullName evidence="2">Beta-lactamase class D</fullName>
        <ecNumber evidence="2">3.5.2.6</ecNumber>
    </submittedName>
</protein>
<dbReference type="Gene3D" id="3.40.710.10">
    <property type="entry name" value="DD-peptidase/beta-lactamase superfamily"/>
    <property type="match status" value="1"/>
</dbReference>
<gene>
    <name evidence="2" type="ORF">YC6258_02725</name>
</gene>
<dbReference type="EC" id="3.5.2.6" evidence="2"/>
<dbReference type="InterPro" id="IPR012338">
    <property type="entry name" value="Beta-lactam/transpept-like"/>
</dbReference>
<dbReference type="GO" id="GO:0008658">
    <property type="term" value="F:penicillin binding"/>
    <property type="evidence" value="ECO:0007669"/>
    <property type="project" value="InterPro"/>
</dbReference>
<dbReference type="InterPro" id="IPR001460">
    <property type="entry name" value="PCN-bd_Tpept"/>
</dbReference>
<dbReference type="RefSeq" id="WP_044617234.1">
    <property type="nucleotide sequence ID" value="NZ_CP007142.1"/>
</dbReference>
<dbReference type="EMBL" id="CP007142">
    <property type="protein sequence ID" value="AJQ94763.1"/>
    <property type="molecule type" value="Genomic_DNA"/>
</dbReference>
<sequence length="255" mass="29275">MNKLLVFICFISMNVFSKEVDLENIFSSSPAEGTIVIENLDGSTRYVYNETRANTQLAVASTFKIPNTLIAVDENLVSGKFSIFEWDGTEYDIKEWNQDLTLASAFRVSCVWCYQDIAKKVGAEKYKDYIKAMNYGTLPDKFDLQNFWLDGTLKLTAFEQINFLKRLYHHELPFSPKAFIVLKDIMLVENTENYSLFAKSGWARRVESPVGWYVGYIENNTGTWFFATNLAVEDSKQLYLRKQITMNALKSAGII</sequence>
<evidence type="ECO:0000313" key="2">
    <source>
        <dbReference type="EMBL" id="AJQ94763.1"/>
    </source>
</evidence>
<dbReference type="AlphaFoldDB" id="A0A0C5VN60"/>
<reference evidence="2 3" key="1">
    <citation type="submission" date="2014-01" db="EMBL/GenBank/DDBJ databases">
        <title>Full genme sequencing of cellulolytic bacterium Gynuella sunshinyii YC6258T gen. nov., sp. nov.</title>
        <authorList>
            <person name="Khan H."/>
            <person name="Chung E.J."/>
            <person name="Chung Y.R."/>
        </authorList>
    </citation>
    <scope>NUCLEOTIDE SEQUENCE [LARGE SCALE GENOMIC DNA]</scope>
    <source>
        <strain evidence="2 3">YC6258</strain>
    </source>
</reference>
<dbReference type="Proteomes" id="UP000032266">
    <property type="component" value="Chromosome"/>
</dbReference>
<keyword evidence="3" id="KW-1185">Reference proteome</keyword>